<evidence type="ECO:0000313" key="1">
    <source>
        <dbReference type="EMBL" id="QAT87148.1"/>
    </source>
</evidence>
<dbReference type="RefSeq" id="WP_128798578.1">
    <property type="nucleotide sequence ID" value="NZ_CP034669.1"/>
</dbReference>
<protein>
    <submittedName>
        <fullName evidence="1">Uncharacterized protein</fullName>
    </submittedName>
</protein>
<reference evidence="1 2" key="1">
    <citation type="submission" date="2018-12" db="EMBL/GenBank/DDBJ databases">
        <title>Complete Genome Sequence of the Corallopyronin A producing Myxobacterium Corallococcus coralloides B035.</title>
        <authorList>
            <person name="Bouhired S.M."/>
            <person name="Rupp O."/>
            <person name="Blom J."/>
            <person name="Schaeberle T.F."/>
            <person name="Kehraus S."/>
            <person name="Schiefer A."/>
            <person name="Pfarr K."/>
            <person name="Goesmann A."/>
            <person name="Hoerauf A."/>
            <person name="Koenig G.M."/>
        </authorList>
    </citation>
    <scope>NUCLEOTIDE SEQUENCE [LARGE SCALE GENOMIC DNA]</scope>
    <source>
        <strain evidence="1 2">B035</strain>
    </source>
</reference>
<dbReference type="Proteomes" id="UP000288758">
    <property type="component" value="Chromosome"/>
</dbReference>
<name>A0A410RZA5_CORCK</name>
<accession>A0A410RZA5</accession>
<dbReference type="EMBL" id="CP034669">
    <property type="protein sequence ID" value="QAT87148.1"/>
    <property type="molecule type" value="Genomic_DNA"/>
</dbReference>
<sequence>MGIPDHDFQLLTACGDESEAALVRALLQADNIPGAGIQCGRKRAEQGHRSLLSQSHEQTVLFQFLAELSGTP</sequence>
<evidence type="ECO:0000313" key="2">
    <source>
        <dbReference type="Proteomes" id="UP000288758"/>
    </source>
</evidence>
<organism evidence="1 2">
    <name type="scientific">Corallococcus coralloides</name>
    <name type="common">Myxococcus coralloides</name>
    <dbReference type="NCBI Taxonomy" id="184914"/>
    <lineage>
        <taxon>Bacteria</taxon>
        <taxon>Pseudomonadati</taxon>
        <taxon>Myxococcota</taxon>
        <taxon>Myxococcia</taxon>
        <taxon>Myxococcales</taxon>
        <taxon>Cystobacterineae</taxon>
        <taxon>Myxococcaceae</taxon>
        <taxon>Corallococcus</taxon>
    </lineage>
</organism>
<gene>
    <name evidence="1" type="ORF">EJ065_5615</name>
</gene>
<proteinExistence type="predicted"/>
<dbReference type="AlphaFoldDB" id="A0A410RZA5"/>